<keyword evidence="12 14" id="KW-0378">Hydrolase</keyword>
<evidence type="ECO:0000256" key="12">
    <source>
        <dbReference type="ARBA" id="ARBA00022801"/>
    </source>
</evidence>
<dbReference type="InterPro" id="IPR012337">
    <property type="entry name" value="RNaseH-like_sf"/>
</dbReference>
<dbReference type="NCBIfam" id="NF000595">
    <property type="entry name" value="PRK00015.1-3"/>
    <property type="match status" value="1"/>
</dbReference>
<gene>
    <name evidence="14" type="primary">rnhB</name>
    <name evidence="18" type="ORF">HZY85_04380</name>
</gene>
<comment type="cofactor">
    <cofactor evidence="14 15">
        <name>Mn(2+)</name>
        <dbReference type="ChEBI" id="CHEBI:29035"/>
    </cofactor>
    <cofactor evidence="14 15">
        <name>Mg(2+)</name>
        <dbReference type="ChEBI" id="CHEBI:18420"/>
    </cofactor>
    <text evidence="14 15">Manganese or magnesium. Binds 1 divalent metal ion per monomer in the absence of substrate. May bind a second metal ion after substrate binding.</text>
</comment>
<evidence type="ECO:0000256" key="1">
    <source>
        <dbReference type="ARBA" id="ARBA00000077"/>
    </source>
</evidence>
<dbReference type="NCBIfam" id="NF000594">
    <property type="entry name" value="PRK00015.1-1"/>
    <property type="match status" value="1"/>
</dbReference>
<proteinExistence type="inferred from homology"/>
<evidence type="ECO:0000313" key="18">
    <source>
        <dbReference type="EMBL" id="NYS47432.1"/>
    </source>
</evidence>
<comment type="similarity">
    <text evidence="5 14 16">Belongs to the RNase HII family.</text>
</comment>
<dbReference type="Proteomes" id="UP000531840">
    <property type="component" value="Unassembled WGS sequence"/>
</dbReference>
<feature type="binding site" evidence="14 15">
    <location>
        <position position="75"/>
    </location>
    <ligand>
        <name>a divalent metal cation</name>
        <dbReference type="ChEBI" id="CHEBI:60240"/>
    </ligand>
</feature>
<evidence type="ECO:0000256" key="16">
    <source>
        <dbReference type="RuleBase" id="RU003515"/>
    </source>
</evidence>
<dbReference type="EC" id="3.1.26.4" evidence="6 14"/>
<keyword evidence="9 14" id="KW-0540">Nuclease</keyword>
<keyword evidence="13 14" id="KW-0464">Manganese</keyword>
<evidence type="ECO:0000259" key="17">
    <source>
        <dbReference type="PROSITE" id="PS51975"/>
    </source>
</evidence>
<protein>
    <recommendedName>
        <fullName evidence="7 14">Ribonuclease HII</fullName>
        <shortName evidence="14">RNase HII</shortName>
        <ecNumber evidence="6 14">3.1.26.4</ecNumber>
    </recommendedName>
</protein>
<dbReference type="GO" id="GO:0004523">
    <property type="term" value="F:RNA-DNA hybrid ribonuclease activity"/>
    <property type="evidence" value="ECO:0007669"/>
    <property type="project" value="UniProtKB-EC"/>
</dbReference>
<accession>A0ABX2SYL8</accession>
<evidence type="ECO:0000256" key="5">
    <source>
        <dbReference type="ARBA" id="ARBA00007383"/>
    </source>
</evidence>
<dbReference type="Gene3D" id="3.30.420.10">
    <property type="entry name" value="Ribonuclease H-like superfamily/Ribonuclease H"/>
    <property type="match status" value="1"/>
</dbReference>
<dbReference type="InterPro" id="IPR001352">
    <property type="entry name" value="RNase_HII/HIII"/>
</dbReference>
<evidence type="ECO:0000256" key="10">
    <source>
        <dbReference type="ARBA" id="ARBA00022723"/>
    </source>
</evidence>
<evidence type="ECO:0000256" key="11">
    <source>
        <dbReference type="ARBA" id="ARBA00022759"/>
    </source>
</evidence>
<dbReference type="PANTHER" id="PTHR10954:SF18">
    <property type="entry name" value="RIBONUCLEASE HII"/>
    <property type="match status" value="1"/>
</dbReference>
<dbReference type="RefSeq" id="WP_179941217.1">
    <property type="nucleotide sequence ID" value="NZ_JACBYF010000006.1"/>
</dbReference>
<dbReference type="InterPro" id="IPR024567">
    <property type="entry name" value="RNase_HII/HIII_dom"/>
</dbReference>
<evidence type="ECO:0000313" key="19">
    <source>
        <dbReference type="Proteomes" id="UP000531840"/>
    </source>
</evidence>
<keyword evidence="19" id="KW-1185">Reference proteome</keyword>
<dbReference type="SUPFAM" id="SSF53098">
    <property type="entry name" value="Ribonuclease H-like"/>
    <property type="match status" value="1"/>
</dbReference>
<comment type="caution">
    <text evidence="18">The sequence shown here is derived from an EMBL/GenBank/DDBJ whole genome shotgun (WGS) entry which is preliminary data.</text>
</comment>
<evidence type="ECO:0000256" key="7">
    <source>
        <dbReference type="ARBA" id="ARBA00019179"/>
    </source>
</evidence>
<organism evidence="18 19">
    <name type="scientific">Gemelliphila palaticanis</name>
    <dbReference type="NCBI Taxonomy" id="81950"/>
    <lineage>
        <taxon>Bacteria</taxon>
        <taxon>Bacillati</taxon>
        <taxon>Bacillota</taxon>
        <taxon>Bacilli</taxon>
        <taxon>Bacillales</taxon>
        <taxon>Gemellaceae</taxon>
        <taxon>Gemelliphila</taxon>
    </lineage>
</organism>
<dbReference type="CDD" id="cd07182">
    <property type="entry name" value="RNase_HII_bacteria_HII_like"/>
    <property type="match status" value="1"/>
</dbReference>
<evidence type="ECO:0000256" key="2">
    <source>
        <dbReference type="ARBA" id="ARBA00001946"/>
    </source>
</evidence>
<dbReference type="InterPro" id="IPR036397">
    <property type="entry name" value="RNaseH_sf"/>
</dbReference>
<evidence type="ECO:0000256" key="8">
    <source>
        <dbReference type="ARBA" id="ARBA00022490"/>
    </source>
</evidence>
<comment type="function">
    <text evidence="3 14 16">Endonuclease that specifically degrades the RNA of RNA-DNA hybrids.</text>
</comment>
<evidence type="ECO:0000256" key="3">
    <source>
        <dbReference type="ARBA" id="ARBA00004065"/>
    </source>
</evidence>
<feature type="binding site" evidence="14 15">
    <location>
        <position position="74"/>
    </location>
    <ligand>
        <name>a divalent metal cation</name>
        <dbReference type="ChEBI" id="CHEBI:60240"/>
    </ligand>
</feature>
<evidence type="ECO:0000256" key="13">
    <source>
        <dbReference type="ARBA" id="ARBA00023211"/>
    </source>
</evidence>
<evidence type="ECO:0000256" key="6">
    <source>
        <dbReference type="ARBA" id="ARBA00012180"/>
    </source>
</evidence>
<keyword evidence="11 14" id="KW-0255">Endonuclease</keyword>
<name>A0ABX2SYL8_9BACL</name>
<evidence type="ECO:0000256" key="4">
    <source>
        <dbReference type="ARBA" id="ARBA00004496"/>
    </source>
</evidence>
<sequence length="260" mass="29898">MKTINEIKELLSNEVNLEVLLELEQDKRAGVKKLLESYYKKEEKKNILKEEYKKRTTYEKKCYSLGYNNICGIDEVGRGPLAGPVVAAGVILKKDSYFPGLTDSKKLSAKKREELYNDIINNAVAYSIVELDNFEIEKHNIYQATKIAMKKVVENIATKPDFLLIDAMPLDIDGVESLSIVKGDEKSVSIAAASILAKVYRDRLMEKYDEIYPYYDFKNNMGYGTKKHLEGLKQYGICDIHRRNFEPIKTIIKKDKFNEK</sequence>
<feature type="binding site" evidence="14 15">
    <location>
        <position position="166"/>
    </location>
    <ligand>
        <name>a divalent metal cation</name>
        <dbReference type="ChEBI" id="CHEBI:60240"/>
    </ligand>
</feature>
<comment type="catalytic activity">
    <reaction evidence="1 14 15 16">
        <text>Endonucleolytic cleavage to 5'-phosphomonoester.</text>
        <dbReference type="EC" id="3.1.26.4"/>
    </reaction>
</comment>
<dbReference type="HAMAP" id="MF_00052_B">
    <property type="entry name" value="RNase_HII_B"/>
    <property type="match status" value="1"/>
</dbReference>
<feature type="domain" description="RNase H type-2" evidence="17">
    <location>
        <begin position="68"/>
        <end position="257"/>
    </location>
</feature>
<dbReference type="EMBL" id="JACBYF010000006">
    <property type="protein sequence ID" value="NYS47432.1"/>
    <property type="molecule type" value="Genomic_DNA"/>
</dbReference>
<evidence type="ECO:0000256" key="9">
    <source>
        <dbReference type="ARBA" id="ARBA00022722"/>
    </source>
</evidence>
<evidence type="ECO:0000256" key="14">
    <source>
        <dbReference type="HAMAP-Rule" id="MF_00052"/>
    </source>
</evidence>
<keyword evidence="8 14" id="KW-0963">Cytoplasm</keyword>
<evidence type="ECO:0000256" key="15">
    <source>
        <dbReference type="PROSITE-ProRule" id="PRU01319"/>
    </source>
</evidence>
<dbReference type="PROSITE" id="PS51975">
    <property type="entry name" value="RNASE_H_2"/>
    <property type="match status" value="1"/>
</dbReference>
<keyword evidence="10 14" id="KW-0479">Metal-binding</keyword>
<dbReference type="InterPro" id="IPR022898">
    <property type="entry name" value="RNase_HII"/>
</dbReference>
<reference evidence="18 19" key="1">
    <citation type="submission" date="2020-07" db="EMBL/GenBank/DDBJ databases">
        <title>MOT database genomes.</title>
        <authorList>
            <person name="Joseph S."/>
            <person name="Aduse-Opoku J."/>
            <person name="Hashim A."/>
            <person name="Wade W."/>
            <person name="Curtis M."/>
        </authorList>
    </citation>
    <scope>NUCLEOTIDE SEQUENCE [LARGE SCALE GENOMIC DNA]</scope>
    <source>
        <strain evidence="18 19">CIP 106318</strain>
    </source>
</reference>
<comment type="cofactor">
    <cofactor evidence="2">
        <name>Mg(2+)</name>
        <dbReference type="ChEBI" id="CHEBI:18420"/>
    </cofactor>
</comment>
<dbReference type="PANTHER" id="PTHR10954">
    <property type="entry name" value="RIBONUCLEASE H2 SUBUNIT A"/>
    <property type="match status" value="1"/>
</dbReference>
<comment type="subcellular location">
    <subcellularLocation>
        <location evidence="4 14">Cytoplasm</location>
    </subcellularLocation>
</comment>
<dbReference type="Pfam" id="PF01351">
    <property type="entry name" value="RNase_HII"/>
    <property type="match status" value="1"/>
</dbReference>